<dbReference type="PANTHER" id="PTHR34597:SF6">
    <property type="entry name" value="BLR6126 PROTEIN"/>
    <property type="match status" value="1"/>
</dbReference>
<evidence type="ECO:0000313" key="7">
    <source>
        <dbReference type="EMBL" id="EKV29816.1"/>
    </source>
</evidence>
<evidence type="ECO:0000256" key="3">
    <source>
        <dbReference type="ARBA" id="ARBA00023237"/>
    </source>
</evidence>
<accession>K9HMP7</accession>
<feature type="domain" description="Polypeptide-transport-associated ShlB-type" evidence="6">
    <location>
        <begin position="264"/>
        <end position="338"/>
    </location>
</feature>
<protein>
    <submittedName>
        <fullName evidence="7">Hemolysin activation/secretion protein</fullName>
    </submittedName>
</protein>
<keyword evidence="1" id="KW-1134">Transmembrane beta strand</keyword>
<dbReference type="Gene3D" id="3.10.20.310">
    <property type="entry name" value="membrane protein fhac"/>
    <property type="match status" value="2"/>
</dbReference>
<dbReference type="STRING" id="1238182.C882_0246"/>
<dbReference type="GO" id="GO:0098046">
    <property type="term" value="C:type V protein secretion system complex"/>
    <property type="evidence" value="ECO:0007669"/>
    <property type="project" value="TreeGrafter"/>
</dbReference>
<feature type="domain" description="Haemolysin activator HlyB C-terminal" evidence="5">
    <location>
        <begin position="411"/>
        <end position="715"/>
    </location>
</feature>
<dbReference type="Proteomes" id="UP000009881">
    <property type="component" value="Unassembled WGS sequence"/>
</dbReference>
<comment type="caution">
    <text evidence="7">The sequence shown here is derived from an EMBL/GenBank/DDBJ whole genome shotgun (WGS) entry which is preliminary data.</text>
</comment>
<feature type="chain" id="PRO_5003930208" evidence="4">
    <location>
        <begin position="37"/>
        <end position="757"/>
    </location>
</feature>
<sequence>MTTPDLRPRTWRDARAVSAATAIVLTLAVPAAPAHAQSAPTGANDINRVVERFETGPEAVASTDPVIPALPDQTEPPPGAEHMLFTLLDVDIAGDTVLDADARRGLYADFLGERGPVTRLYTIADRIRSAYEARDLFAPTVIVPPQDLEDGTARLRVEPFHLDEVTVLADADRDVTAAPAVRDIIQALRQSSPLSIAAYQQAVEAFSRQGYAVLGIETEPHPGDAGGVDAVVHVSRNAARASGTLVQPGKTPDDPPVNAKQIRFTLNDVQVSGATVFPLSDLSPAWDPLVGDEVTLQQLYEAGQKIKAQYAAAGYAGTVVTLPRQFIVDGRVRLDVREMSIGSVKVVLDGEPLPADSQIARMANRVAGTGLLRADLADRYTNLLRDIPGITVASVALPEKPGGEAVVTLSRDRIQAKVGLNNRGTRSIGRLQLMTGVTANGVLTDTDSLALSVVTVPTHPNELKLYTLTETMLLGLEGTKLTLSASRTHASPGSLQQPFGIDSFNTSYSARLDHPVIRTTPLNLHLWTSLEYTESETDLMWKRVEQGEDKVTAWRFGANLDWVDGGGGVTRVSGTVSNGLGAFGADDPDNLLDRPDSVPTFQKIQVEAQRNQPLPLGLTLVGEVSAQITPDVLPGSELMSFGGEGFGRAFHGGVVSGDKGWAARAELNTTITVGKPWLMGVQPFAWYDIGQFWINDSAPGTEDPKTAASTGLGVRATVTPWLQGQVEVGLPLINHNTTVAGRPDSSPQVFFGVLANF</sequence>
<dbReference type="Pfam" id="PF08479">
    <property type="entry name" value="POTRA_2"/>
    <property type="match status" value="2"/>
</dbReference>
<feature type="signal peptide" evidence="4">
    <location>
        <begin position="1"/>
        <end position="36"/>
    </location>
</feature>
<dbReference type="GO" id="GO:0046819">
    <property type="term" value="P:protein secretion by the type V secretion system"/>
    <property type="evidence" value="ECO:0007669"/>
    <property type="project" value="TreeGrafter"/>
</dbReference>
<organism evidence="7 8">
    <name type="scientific">Caenispirillum salinarum AK4</name>
    <dbReference type="NCBI Taxonomy" id="1238182"/>
    <lineage>
        <taxon>Bacteria</taxon>
        <taxon>Pseudomonadati</taxon>
        <taxon>Pseudomonadota</taxon>
        <taxon>Alphaproteobacteria</taxon>
        <taxon>Rhodospirillales</taxon>
        <taxon>Novispirillaceae</taxon>
        <taxon>Caenispirillum</taxon>
    </lineage>
</organism>
<evidence type="ECO:0000313" key="8">
    <source>
        <dbReference type="Proteomes" id="UP000009881"/>
    </source>
</evidence>
<name>K9HMP7_9PROT</name>
<evidence type="ECO:0000256" key="1">
    <source>
        <dbReference type="ARBA" id="ARBA00022452"/>
    </source>
</evidence>
<evidence type="ECO:0000256" key="4">
    <source>
        <dbReference type="SAM" id="SignalP"/>
    </source>
</evidence>
<dbReference type="RefSeq" id="WP_009540906.1">
    <property type="nucleotide sequence ID" value="NZ_ANHY01000011.1"/>
</dbReference>
<dbReference type="Pfam" id="PF03865">
    <property type="entry name" value="ShlB"/>
    <property type="match status" value="1"/>
</dbReference>
<keyword evidence="2" id="KW-0812">Transmembrane</keyword>
<dbReference type="InterPro" id="IPR013686">
    <property type="entry name" value="Polypept-transport_assoc_ShlB"/>
</dbReference>
<dbReference type="PANTHER" id="PTHR34597">
    <property type="entry name" value="SLR1661 PROTEIN"/>
    <property type="match status" value="1"/>
</dbReference>
<evidence type="ECO:0000259" key="5">
    <source>
        <dbReference type="Pfam" id="PF03865"/>
    </source>
</evidence>
<dbReference type="Gene3D" id="2.40.160.50">
    <property type="entry name" value="membrane protein fhac: a member of the omp85/tpsb transporter family"/>
    <property type="match status" value="1"/>
</dbReference>
<proteinExistence type="predicted"/>
<keyword evidence="4" id="KW-0732">Signal</keyword>
<dbReference type="OrthoDB" id="7439045at2"/>
<feature type="domain" description="Polypeptide-transport-associated ShlB-type" evidence="6">
    <location>
        <begin position="85"/>
        <end position="158"/>
    </location>
</feature>
<dbReference type="EMBL" id="ANHY01000011">
    <property type="protein sequence ID" value="EKV29816.1"/>
    <property type="molecule type" value="Genomic_DNA"/>
</dbReference>
<dbReference type="InterPro" id="IPR051544">
    <property type="entry name" value="TPS_OM_transporter"/>
</dbReference>
<dbReference type="GO" id="GO:0008320">
    <property type="term" value="F:protein transmembrane transporter activity"/>
    <property type="evidence" value="ECO:0007669"/>
    <property type="project" value="TreeGrafter"/>
</dbReference>
<evidence type="ECO:0000259" key="6">
    <source>
        <dbReference type="Pfam" id="PF08479"/>
    </source>
</evidence>
<keyword evidence="8" id="KW-1185">Reference proteome</keyword>
<dbReference type="InterPro" id="IPR005565">
    <property type="entry name" value="Hemolysn_activator_HlyB_C"/>
</dbReference>
<keyword evidence="1" id="KW-0472">Membrane</keyword>
<reference evidence="7 8" key="1">
    <citation type="journal article" date="2013" name="Genome Announc.">
        <title>Draft Genome Sequence of an Alphaproteobacterium, Caenispirillum salinarum AK4(T), Isolated from a Solar Saltern.</title>
        <authorList>
            <person name="Khatri I."/>
            <person name="Singh A."/>
            <person name="Korpole S."/>
            <person name="Pinnaka A.K."/>
            <person name="Subramanian S."/>
        </authorList>
    </citation>
    <scope>NUCLEOTIDE SEQUENCE [LARGE SCALE GENOMIC DNA]</scope>
    <source>
        <strain evidence="7 8">AK4</strain>
    </source>
</reference>
<keyword evidence="3" id="KW-0998">Cell outer membrane</keyword>
<gene>
    <name evidence="7" type="ORF">C882_0246</name>
</gene>
<evidence type="ECO:0000256" key="2">
    <source>
        <dbReference type="ARBA" id="ARBA00022692"/>
    </source>
</evidence>
<dbReference type="eggNOG" id="COG2831">
    <property type="taxonomic scope" value="Bacteria"/>
</dbReference>
<dbReference type="AlphaFoldDB" id="K9HMP7"/>